<proteinExistence type="predicted"/>
<dbReference type="KEGG" id="gom:D7316_02304"/>
<dbReference type="EMBL" id="CP033972">
    <property type="protein sequence ID" value="AZG45704.1"/>
    <property type="molecule type" value="Genomic_DNA"/>
</dbReference>
<dbReference type="Proteomes" id="UP000271469">
    <property type="component" value="Chromosome"/>
</dbReference>
<dbReference type="RefSeq" id="WP_124708334.1">
    <property type="nucleotide sequence ID" value="NZ_CP033972.1"/>
</dbReference>
<dbReference type="AlphaFoldDB" id="A0A3G8JKU8"/>
<evidence type="ECO:0000313" key="2">
    <source>
        <dbReference type="Proteomes" id="UP000271469"/>
    </source>
</evidence>
<name>A0A3G8JKU8_9ACTN</name>
<evidence type="ECO:0008006" key="3">
    <source>
        <dbReference type="Google" id="ProtNLM"/>
    </source>
</evidence>
<sequence length="419" mass="45206">MLTNSAGQRPGQVRVAALDLQHSRRRSALVVGPAEFPSRDVAAARLRALAAVGSETRIGLEPSSETTRWRFCAGDIGDAVVEVPMPADPINLFDVVRSMPDRQLRVVLAGDHLAIDFSHGLGDVSLLQTIVDVIVGGIDPADDELWRRYRGRRSPLGIAALRTFGSDPRRLATLLRFHRHRPEWTSDRPATGAFTPQRPARVRATKIPGTVAGSLRAARDRTAPGVGMFAVYTCALRRSLVTAGIPVNPMVTLPVDVRTYLPDDVATLASFSAGLAFDVGDDVSPAELQRSLTESIRMGRPVANLLVGTAKLRMATKKRRATVDHDARLPDHPVRANLLHSSVGRTPRTDHLRWLSPDHRLVLGLADPVGHTGITVTSAMVDTSIWMTATFDDSVFDADRVACALEGVAAAARQLLGGP</sequence>
<evidence type="ECO:0000313" key="1">
    <source>
        <dbReference type="EMBL" id="AZG45704.1"/>
    </source>
</evidence>
<keyword evidence="2" id="KW-1185">Reference proteome</keyword>
<organism evidence="1 2">
    <name type="scientific">Gordonia insulae</name>
    <dbReference type="NCBI Taxonomy" id="2420509"/>
    <lineage>
        <taxon>Bacteria</taxon>
        <taxon>Bacillati</taxon>
        <taxon>Actinomycetota</taxon>
        <taxon>Actinomycetes</taxon>
        <taxon>Mycobacteriales</taxon>
        <taxon>Gordoniaceae</taxon>
        <taxon>Gordonia</taxon>
    </lineage>
</organism>
<accession>A0A3G8JKU8</accession>
<gene>
    <name evidence="1" type="ORF">D7316_02304</name>
</gene>
<reference evidence="1 2" key="1">
    <citation type="submission" date="2018-11" db="EMBL/GenBank/DDBJ databases">
        <title>Gordonia insulae sp. nov., isolated from an island soil.</title>
        <authorList>
            <person name="Kim Y.S."/>
            <person name="Kim S.B."/>
        </authorList>
    </citation>
    <scope>NUCLEOTIDE SEQUENCE [LARGE SCALE GENOMIC DNA]</scope>
    <source>
        <strain evidence="1 2">MMS17-SY073</strain>
    </source>
</reference>
<protein>
    <recommendedName>
        <fullName evidence="3">Diacylglycerol O-acyltransferase</fullName>
    </recommendedName>
</protein>
<dbReference type="OrthoDB" id="4370298at2"/>